<evidence type="ECO:0000256" key="1">
    <source>
        <dbReference type="SAM" id="Phobius"/>
    </source>
</evidence>
<dbReference type="InterPro" id="IPR052894">
    <property type="entry name" value="AsmA-related"/>
</dbReference>
<keyword evidence="1" id="KW-0472">Membrane</keyword>
<dbReference type="Proteomes" id="UP000297693">
    <property type="component" value="Unassembled WGS sequence"/>
</dbReference>
<protein>
    <submittedName>
        <fullName evidence="3">AsmA family protein</fullName>
    </submittedName>
</protein>
<accession>A0A4R9K5U4</accession>
<feature type="transmembrane region" description="Helical" evidence="1">
    <location>
        <begin position="7"/>
        <end position="28"/>
    </location>
</feature>
<organism evidence="3 4">
    <name type="scientific">Leptospira ognonensis</name>
    <dbReference type="NCBI Taxonomy" id="2484945"/>
    <lineage>
        <taxon>Bacteria</taxon>
        <taxon>Pseudomonadati</taxon>
        <taxon>Spirochaetota</taxon>
        <taxon>Spirochaetia</taxon>
        <taxon>Leptospirales</taxon>
        <taxon>Leptospiraceae</taxon>
        <taxon>Leptospira</taxon>
    </lineage>
</organism>
<gene>
    <name evidence="3" type="ORF">EHQ58_07890</name>
</gene>
<proteinExistence type="predicted"/>
<keyword evidence="1" id="KW-1133">Transmembrane helix</keyword>
<keyword evidence="4" id="KW-1185">Reference proteome</keyword>
<dbReference type="Pfam" id="PF05170">
    <property type="entry name" value="AsmA"/>
    <property type="match status" value="1"/>
</dbReference>
<reference evidence="3" key="1">
    <citation type="journal article" date="2019" name="PLoS Negl. Trop. Dis.">
        <title>Revisiting the worldwide diversity of Leptospira species in the environment.</title>
        <authorList>
            <person name="Vincent A.T."/>
            <person name="Schiettekatte O."/>
            <person name="Bourhy P."/>
            <person name="Veyrier F.J."/>
            <person name="Picardeau M."/>
        </authorList>
    </citation>
    <scope>NUCLEOTIDE SEQUENCE [LARGE SCALE GENOMIC DNA]</scope>
    <source>
        <strain evidence="3">201702476</strain>
    </source>
</reference>
<dbReference type="GO" id="GO:0005886">
    <property type="term" value="C:plasma membrane"/>
    <property type="evidence" value="ECO:0007669"/>
    <property type="project" value="TreeGrafter"/>
</dbReference>
<dbReference type="PANTHER" id="PTHR30441:SF8">
    <property type="entry name" value="DUF748 DOMAIN-CONTAINING PROTEIN"/>
    <property type="match status" value="1"/>
</dbReference>
<evidence type="ECO:0000259" key="2">
    <source>
        <dbReference type="Pfam" id="PF05170"/>
    </source>
</evidence>
<dbReference type="OrthoDB" id="312944at2"/>
<dbReference type="EMBL" id="RQGD01000023">
    <property type="protein sequence ID" value="TGL59657.1"/>
    <property type="molecule type" value="Genomic_DNA"/>
</dbReference>
<dbReference type="InterPro" id="IPR007844">
    <property type="entry name" value="AsmA"/>
</dbReference>
<feature type="domain" description="AsmA" evidence="2">
    <location>
        <begin position="4"/>
        <end position="176"/>
    </location>
</feature>
<dbReference type="AlphaFoldDB" id="A0A4R9K5U4"/>
<keyword evidence="1" id="KW-0812">Transmembrane</keyword>
<evidence type="ECO:0000313" key="4">
    <source>
        <dbReference type="Proteomes" id="UP000297693"/>
    </source>
</evidence>
<dbReference type="RefSeq" id="WP_135623347.1">
    <property type="nucleotide sequence ID" value="NZ_RQGD01000023.1"/>
</dbReference>
<sequence length="677" mass="75425">MNFKKTLRYVFGIFSVLLVAFTFLLLGLKQILDQSAVKSLVKEKIEHFVNLNVNYTSVETILFPFPGIEITGLRIEDSSKLICSIESIVLKFDLSRILNQEFQIRSVEISQGEIAIERASDGSFPIQSKFKSDAEELEEGREKAEEGPQALFRLLPKKLKIDGILLIYSDFSNQTHNEFLVKELEMKIDKEDTSIHLNLFGELNKNPINLISVTSLVKNDWNFSSLRTNSQLKMDHFVLSQMGDFIQIFPKAELTDAYFDVFVKLDKESENHVSLEVAKFLFTGVKNKKGDTFPFFSMSTKLMLQSEKQELNLREFKMDYGKIANLSATGEYFKDPGSVSSFRLASDRLDVDKLLTYINLLSATDLSKSNYFKENLDSKEQKKNPTPTSKLPDIAVDLDLHQLVASGRYISFLKGPLEFKDPNLQFKNLQIGIFDGSISATGKFDLKSMYLHTDAKLTGINVEKAIGSATKDKLLKGKLRSNATVDLYLSQKGRPQTTLRLKSAFHIDKGQLLGYANFIKPVAEVGKLFNFSGASGDSTSFESIDGSILLINQRVQLHSFEMKGVGLNATGSGVYDQGGKIDMKFTVALAGVVGRAVKLPIIYRGYYGKNFAFIDPVWLATVYTGTMLGGPLGTVLGSMAGSKASEKVDETIGGVKNTFQSIKGFFTDDKPSSKTTK</sequence>
<dbReference type="PANTHER" id="PTHR30441">
    <property type="entry name" value="DUF748 DOMAIN-CONTAINING PROTEIN"/>
    <property type="match status" value="1"/>
</dbReference>
<dbReference type="GO" id="GO:0090313">
    <property type="term" value="P:regulation of protein targeting to membrane"/>
    <property type="evidence" value="ECO:0007669"/>
    <property type="project" value="TreeGrafter"/>
</dbReference>
<comment type="caution">
    <text evidence="3">The sequence shown here is derived from an EMBL/GenBank/DDBJ whole genome shotgun (WGS) entry which is preliminary data.</text>
</comment>
<name>A0A4R9K5U4_9LEPT</name>
<evidence type="ECO:0000313" key="3">
    <source>
        <dbReference type="EMBL" id="TGL59657.1"/>
    </source>
</evidence>